<comment type="caution">
    <text evidence="1">The sequence shown here is derived from an EMBL/GenBank/DDBJ whole genome shotgun (WGS) entry which is preliminary data.</text>
</comment>
<reference evidence="1 2" key="2">
    <citation type="submission" date="2019-08" db="EMBL/GenBank/DDBJ databases">
        <title>Amycolatopsis acidicola sp. nov., isolated from peat swamp forest soil.</title>
        <authorList>
            <person name="Srisuk N."/>
        </authorList>
    </citation>
    <scope>NUCLEOTIDE SEQUENCE [LARGE SCALE GENOMIC DNA]</scope>
    <source>
        <strain evidence="1 2">TBRC 6029</strain>
    </source>
</reference>
<reference evidence="1 2" key="1">
    <citation type="submission" date="2019-07" db="EMBL/GenBank/DDBJ databases">
        <authorList>
            <person name="Duangmal K."/>
            <person name="Teo W.F.A."/>
        </authorList>
    </citation>
    <scope>NUCLEOTIDE SEQUENCE [LARGE SCALE GENOMIC DNA]</scope>
    <source>
        <strain evidence="1 2">TBRC 6029</strain>
    </source>
</reference>
<organism evidence="1 2">
    <name type="scientific">Amycolatopsis rhizosphaerae</name>
    <dbReference type="NCBI Taxonomy" id="2053003"/>
    <lineage>
        <taxon>Bacteria</taxon>
        <taxon>Bacillati</taxon>
        <taxon>Actinomycetota</taxon>
        <taxon>Actinomycetes</taxon>
        <taxon>Pseudonocardiales</taxon>
        <taxon>Pseudonocardiaceae</taxon>
        <taxon>Amycolatopsis</taxon>
    </lineage>
</organism>
<accession>A0A558D5S0</accession>
<evidence type="ECO:0000313" key="1">
    <source>
        <dbReference type="EMBL" id="TVT56343.1"/>
    </source>
</evidence>
<dbReference type="Proteomes" id="UP000320011">
    <property type="component" value="Unassembled WGS sequence"/>
</dbReference>
<evidence type="ECO:0000313" key="2">
    <source>
        <dbReference type="Proteomes" id="UP000320011"/>
    </source>
</evidence>
<gene>
    <name evidence="1" type="ORF">FNH05_08390</name>
</gene>
<keyword evidence="2" id="KW-1185">Reference proteome</keyword>
<dbReference type="AlphaFoldDB" id="A0A558D5S0"/>
<dbReference type="EMBL" id="VJWX01000053">
    <property type="protein sequence ID" value="TVT56343.1"/>
    <property type="molecule type" value="Genomic_DNA"/>
</dbReference>
<protein>
    <submittedName>
        <fullName evidence="1">Uncharacterized protein</fullName>
    </submittedName>
</protein>
<sequence>MAAYVTATRDLEAETRDDVNVGKALWRVLAPIGKYYDETCSLRAVLDRGCTIIAEAKVNCPPTGTLVSTAGILRGIK</sequence>
<proteinExistence type="predicted"/>
<dbReference type="RefSeq" id="WP_144586759.1">
    <property type="nucleotide sequence ID" value="NZ_VJWX01000053.1"/>
</dbReference>
<name>A0A558D5S0_9PSEU</name>